<sequence>MAQAEFIRVQKALSGVNYPATREQLAERAESNKADKEILDALNRIPDQRYGGPDEVSKAVAKATGESRG</sequence>
<protein>
    <submittedName>
        <fullName evidence="2">DUF2795 domain-containing protein</fullName>
    </submittedName>
</protein>
<accession>A0ABW2KHI3</accession>
<reference evidence="3" key="1">
    <citation type="journal article" date="2019" name="Int. J. Syst. Evol. Microbiol.">
        <title>The Global Catalogue of Microorganisms (GCM) 10K type strain sequencing project: providing services to taxonomists for standard genome sequencing and annotation.</title>
        <authorList>
            <consortium name="The Broad Institute Genomics Platform"/>
            <consortium name="The Broad Institute Genome Sequencing Center for Infectious Disease"/>
            <person name="Wu L."/>
            <person name="Ma J."/>
        </authorList>
    </citation>
    <scope>NUCLEOTIDE SEQUENCE [LARGE SCALE GENOMIC DNA]</scope>
    <source>
        <strain evidence="3">CGMCC 4.7382</strain>
    </source>
</reference>
<evidence type="ECO:0000313" key="3">
    <source>
        <dbReference type="Proteomes" id="UP001596540"/>
    </source>
</evidence>
<dbReference type="EMBL" id="JBHTBH010000005">
    <property type="protein sequence ID" value="MFC7328654.1"/>
    <property type="molecule type" value="Genomic_DNA"/>
</dbReference>
<dbReference type="RefSeq" id="WP_379871399.1">
    <property type="nucleotide sequence ID" value="NZ_JBHTBH010000005.1"/>
</dbReference>
<dbReference type="InterPro" id="IPR021527">
    <property type="entry name" value="DUF2795"/>
</dbReference>
<proteinExistence type="predicted"/>
<dbReference type="Pfam" id="PF11387">
    <property type="entry name" value="DUF2795"/>
    <property type="match status" value="1"/>
</dbReference>
<gene>
    <name evidence="2" type="ORF">ACFQRF_12960</name>
</gene>
<name>A0ABW2KHI3_9ACTN</name>
<feature type="region of interest" description="Disordered" evidence="1">
    <location>
        <begin position="46"/>
        <end position="69"/>
    </location>
</feature>
<keyword evidence="3" id="KW-1185">Reference proteome</keyword>
<organism evidence="2 3">
    <name type="scientific">Marinactinospora rubrisoli</name>
    <dbReference type="NCBI Taxonomy" id="2715399"/>
    <lineage>
        <taxon>Bacteria</taxon>
        <taxon>Bacillati</taxon>
        <taxon>Actinomycetota</taxon>
        <taxon>Actinomycetes</taxon>
        <taxon>Streptosporangiales</taxon>
        <taxon>Nocardiopsidaceae</taxon>
        <taxon>Marinactinospora</taxon>
    </lineage>
</organism>
<comment type="caution">
    <text evidence="2">The sequence shown here is derived from an EMBL/GenBank/DDBJ whole genome shotgun (WGS) entry which is preliminary data.</text>
</comment>
<dbReference type="Proteomes" id="UP001596540">
    <property type="component" value="Unassembled WGS sequence"/>
</dbReference>
<evidence type="ECO:0000313" key="2">
    <source>
        <dbReference type="EMBL" id="MFC7328654.1"/>
    </source>
</evidence>
<evidence type="ECO:0000256" key="1">
    <source>
        <dbReference type="SAM" id="MobiDB-lite"/>
    </source>
</evidence>